<dbReference type="Gene3D" id="3.20.20.80">
    <property type="entry name" value="Glycosidases"/>
    <property type="match status" value="1"/>
</dbReference>
<dbReference type="InterPro" id="IPR002053">
    <property type="entry name" value="Glyco_hydro_25"/>
</dbReference>
<organism evidence="5 6">
    <name type="scientific">Lacticaseibacillus camelliae DSM 22697 = JCM 13995</name>
    <dbReference type="NCBI Taxonomy" id="1423730"/>
    <lineage>
        <taxon>Bacteria</taxon>
        <taxon>Bacillati</taxon>
        <taxon>Bacillota</taxon>
        <taxon>Bacilli</taxon>
        <taxon>Lactobacillales</taxon>
        <taxon>Lactobacillaceae</taxon>
        <taxon>Lacticaseibacillus</taxon>
    </lineage>
</organism>
<dbReference type="Pfam" id="PF01183">
    <property type="entry name" value="Glyco_hydro_25"/>
    <property type="match status" value="1"/>
</dbReference>
<dbReference type="GO" id="GO:0009253">
    <property type="term" value="P:peptidoglycan catabolic process"/>
    <property type="evidence" value="ECO:0007669"/>
    <property type="project" value="InterPro"/>
</dbReference>
<comment type="catalytic activity">
    <reaction evidence="4">
        <text>Hydrolysis of (1-&gt;4)-beta-linkages between N-acetylmuramic acid and N-acetyl-D-glucosamine residues in a peptidoglycan and between N-acetyl-D-glucosamine residues in chitodextrins.</text>
        <dbReference type="EC" id="3.2.1.17"/>
    </reaction>
</comment>
<sequence>MAELVADVSSWNPDTAAFFQSLKKAGAKAVIVKLSEGTTYRNPKAPAQIKNAWAAGMHVHGYHYARFQTVDQAKAEARHFAATAKLRGLNHTSVMALDLEDASIKGDTTARVAAFITTLKQAGYPKVDLYTSASWIWYHRVNLAKLVKLNLWIARYQADQPGVDSVGTWQFTSNFHGLKVDMSYDFFGYYSKV</sequence>
<dbReference type="GO" id="GO:0016052">
    <property type="term" value="P:carbohydrate catabolic process"/>
    <property type="evidence" value="ECO:0007669"/>
    <property type="project" value="TreeGrafter"/>
</dbReference>
<dbReference type="PROSITE" id="PS51904">
    <property type="entry name" value="GLYCOSYL_HYDROL_F25_2"/>
    <property type="match status" value="1"/>
</dbReference>
<keyword evidence="6" id="KW-1185">Reference proteome</keyword>
<dbReference type="InterPro" id="IPR018077">
    <property type="entry name" value="Glyco_hydro_fam25_subgr"/>
</dbReference>
<dbReference type="STRING" id="1423730.FC75_GL002244"/>
<evidence type="ECO:0000256" key="1">
    <source>
        <dbReference type="ARBA" id="ARBA00010646"/>
    </source>
</evidence>
<dbReference type="SMART" id="SM00641">
    <property type="entry name" value="Glyco_25"/>
    <property type="match status" value="1"/>
</dbReference>
<dbReference type="GO" id="GO:0016998">
    <property type="term" value="P:cell wall macromolecule catabolic process"/>
    <property type="evidence" value="ECO:0007669"/>
    <property type="project" value="InterPro"/>
</dbReference>
<dbReference type="InterPro" id="IPR008270">
    <property type="entry name" value="Glyco_hydro_25_AS"/>
</dbReference>
<dbReference type="PROSITE" id="PS00953">
    <property type="entry name" value="GLYCOSYL_HYDROL_F25_1"/>
    <property type="match status" value="1"/>
</dbReference>
<evidence type="ECO:0000313" key="5">
    <source>
        <dbReference type="EMBL" id="KRN21442.1"/>
    </source>
</evidence>
<keyword evidence="3 4" id="KW-0326">Glycosidase</keyword>
<comment type="similarity">
    <text evidence="1 4">Belongs to the glycosyl hydrolase 25 family.</text>
</comment>
<dbReference type="PANTHER" id="PTHR34135">
    <property type="entry name" value="LYSOZYME"/>
    <property type="match status" value="1"/>
</dbReference>
<evidence type="ECO:0000256" key="2">
    <source>
        <dbReference type="ARBA" id="ARBA00022801"/>
    </source>
</evidence>
<proteinExistence type="inferred from homology"/>
<name>A0A0R2EYH3_9LACO</name>
<evidence type="ECO:0000313" key="6">
    <source>
        <dbReference type="Proteomes" id="UP000050865"/>
    </source>
</evidence>
<evidence type="ECO:0000256" key="4">
    <source>
        <dbReference type="RuleBase" id="RU361176"/>
    </source>
</evidence>
<dbReference type="EC" id="3.2.1.17" evidence="4"/>
<keyword evidence="2 4" id="KW-0378">Hydrolase</keyword>
<evidence type="ECO:0000256" key="3">
    <source>
        <dbReference type="ARBA" id="ARBA00023295"/>
    </source>
</evidence>
<dbReference type="Proteomes" id="UP000050865">
    <property type="component" value="Unassembled WGS sequence"/>
</dbReference>
<protein>
    <recommendedName>
        <fullName evidence="4">Lysozyme</fullName>
        <ecNumber evidence="4">3.2.1.17</ecNumber>
    </recommendedName>
</protein>
<dbReference type="SUPFAM" id="SSF51445">
    <property type="entry name" value="(Trans)glycosidases"/>
    <property type="match status" value="1"/>
</dbReference>
<reference evidence="5 6" key="1">
    <citation type="journal article" date="2015" name="Genome Announc.">
        <title>Expanding the biotechnology potential of lactobacilli through comparative genomics of 213 strains and associated genera.</title>
        <authorList>
            <person name="Sun Z."/>
            <person name="Harris H.M."/>
            <person name="McCann A."/>
            <person name="Guo C."/>
            <person name="Argimon S."/>
            <person name="Zhang W."/>
            <person name="Yang X."/>
            <person name="Jeffery I.B."/>
            <person name="Cooney J.C."/>
            <person name="Kagawa T.F."/>
            <person name="Liu W."/>
            <person name="Song Y."/>
            <person name="Salvetti E."/>
            <person name="Wrobel A."/>
            <person name="Rasinkangas P."/>
            <person name="Parkhill J."/>
            <person name="Rea M.C."/>
            <person name="O'Sullivan O."/>
            <person name="Ritari J."/>
            <person name="Douillard F.P."/>
            <person name="Paul Ross R."/>
            <person name="Yang R."/>
            <person name="Briner A.E."/>
            <person name="Felis G.E."/>
            <person name="de Vos W.M."/>
            <person name="Barrangou R."/>
            <person name="Klaenhammer T.R."/>
            <person name="Caufield P.W."/>
            <person name="Cui Y."/>
            <person name="Zhang H."/>
            <person name="O'Toole P.W."/>
        </authorList>
    </citation>
    <scope>NUCLEOTIDE SEQUENCE [LARGE SCALE GENOMIC DNA]</scope>
    <source>
        <strain evidence="5 6">DSM 22697</strain>
    </source>
</reference>
<dbReference type="EMBL" id="AYZJ01000050">
    <property type="protein sequence ID" value="KRN21442.1"/>
    <property type="molecule type" value="Genomic_DNA"/>
</dbReference>
<comment type="caution">
    <text evidence="5">The sequence shown here is derived from an EMBL/GenBank/DDBJ whole genome shotgun (WGS) entry which is preliminary data.</text>
</comment>
<dbReference type="InterPro" id="IPR017853">
    <property type="entry name" value="GH"/>
</dbReference>
<dbReference type="PATRIC" id="fig|1423730.4.peg.2332"/>
<dbReference type="GO" id="GO:0003796">
    <property type="term" value="F:lysozyme activity"/>
    <property type="evidence" value="ECO:0007669"/>
    <property type="project" value="UniProtKB-EC"/>
</dbReference>
<dbReference type="PANTHER" id="PTHR34135:SF2">
    <property type="entry name" value="LYSOZYME"/>
    <property type="match status" value="1"/>
</dbReference>
<accession>A0A0R2EYH3</accession>
<dbReference type="AlphaFoldDB" id="A0A0R2EYH3"/>
<gene>
    <name evidence="5" type="ORF">FC75_GL002244</name>
</gene>
<dbReference type="RefSeq" id="WP_056989653.1">
    <property type="nucleotide sequence ID" value="NZ_AYZJ01000050.1"/>
</dbReference>